<accession>A0ABD5RFC8</accession>
<sequence>MTARPSVLVPVRVLQGESIPEGVPQLLANANVVLLGYHVVPEQTAPGQARLQFEERARARLDELEAIFTEAGATVERRLVFTRDGQTTIDRLVYEHDCLAVLVPNATGPPEDVLVALRGTVGADRTARLVAGLFADTETDVTLYHVAGGDESDDDVTLLLDSVGDRLVELGMAASAITTEVGREQTALDAIVEAAESYDAVVMGETDPSLTTLLFGMPTEQVAERFLGPVLVVQRERPPEADGDDDAQDDLA</sequence>
<reference evidence="2 3" key="1">
    <citation type="journal article" date="2019" name="Int. J. Syst. Evol. Microbiol.">
        <title>The Global Catalogue of Microorganisms (GCM) 10K type strain sequencing project: providing services to taxonomists for standard genome sequencing and annotation.</title>
        <authorList>
            <consortium name="The Broad Institute Genomics Platform"/>
            <consortium name="The Broad Institute Genome Sequencing Center for Infectious Disease"/>
            <person name="Wu L."/>
            <person name="Ma J."/>
        </authorList>
    </citation>
    <scope>NUCLEOTIDE SEQUENCE [LARGE SCALE GENOMIC DNA]</scope>
    <source>
        <strain evidence="2 3">CGMCC 1.12237</strain>
    </source>
</reference>
<dbReference type="SUPFAM" id="SSF52402">
    <property type="entry name" value="Adenine nucleotide alpha hydrolases-like"/>
    <property type="match status" value="1"/>
</dbReference>
<dbReference type="RefSeq" id="WP_227230825.1">
    <property type="nucleotide sequence ID" value="NZ_JAJCVJ010000002.1"/>
</dbReference>
<gene>
    <name evidence="2" type="ORF">ACFPJ5_16630</name>
</gene>
<dbReference type="AlphaFoldDB" id="A0ABD5RFC8"/>
<dbReference type="Proteomes" id="UP001596201">
    <property type="component" value="Unassembled WGS sequence"/>
</dbReference>
<organism evidence="2 3">
    <name type="scientific">Salinirubrum litoreum</name>
    <dbReference type="NCBI Taxonomy" id="1126234"/>
    <lineage>
        <taxon>Archaea</taxon>
        <taxon>Methanobacteriati</taxon>
        <taxon>Methanobacteriota</taxon>
        <taxon>Stenosarchaea group</taxon>
        <taxon>Halobacteria</taxon>
        <taxon>Halobacteriales</taxon>
        <taxon>Haloferacaceae</taxon>
        <taxon>Salinirubrum</taxon>
    </lineage>
</organism>
<evidence type="ECO:0000259" key="1">
    <source>
        <dbReference type="Pfam" id="PF00582"/>
    </source>
</evidence>
<dbReference type="InterPro" id="IPR006016">
    <property type="entry name" value="UspA"/>
</dbReference>
<dbReference type="EMBL" id="JBHSKX010000002">
    <property type="protein sequence ID" value="MFC5368553.1"/>
    <property type="molecule type" value="Genomic_DNA"/>
</dbReference>
<evidence type="ECO:0000313" key="3">
    <source>
        <dbReference type="Proteomes" id="UP001596201"/>
    </source>
</evidence>
<name>A0ABD5RFC8_9EURY</name>
<protein>
    <submittedName>
        <fullName evidence="2">Universal stress protein</fullName>
    </submittedName>
</protein>
<keyword evidence="3" id="KW-1185">Reference proteome</keyword>
<dbReference type="Gene3D" id="3.40.50.12370">
    <property type="match status" value="1"/>
</dbReference>
<dbReference type="Pfam" id="PF00582">
    <property type="entry name" value="Usp"/>
    <property type="match status" value="1"/>
</dbReference>
<proteinExistence type="predicted"/>
<evidence type="ECO:0000313" key="2">
    <source>
        <dbReference type="EMBL" id="MFC5368553.1"/>
    </source>
</evidence>
<comment type="caution">
    <text evidence="2">The sequence shown here is derived from an EMBL/GenBank/DDBJ whole genome shotgun (WGS) entry which is preliminary data.</text>
</comment>
<feature type="domain" description="UspA" evidence="1">
    <location>
        <begin position="113"/>
        <end position="233"/>
    </location>
</feature>